<evidence type="ECO:0000256" key="3">
    <source>
        <dbReference type="ARBA" id="ARBA00023034"/>
    </source>
</evidence>
<evidence type="ECO:0000256" key="4">
    <source>
        <dbReference type="SAM" id="MobiDB-lite"/>
    </source>
</evidence>
<organism evidence="8 9">
    <name type="scientific">Oedothorax gibbosus</name>
    <dbReference type="NCBI Taxonomy" id="931172"/>
    <lineage>
        <taxon>Eukaryota</taxon>
        <taxon>Metazoa</taxon>
        <taxon>Ecdysozoa</taxon>
        <taxon>Arthropoda</taxon>
        <taxon>Chelicerata</taxon>
        <taxon>Arachnida</taxon>
        <taxon>Araneae</taxon>
        <taxon>Araneomorphae</taxon>
        <taxon>Entelegynae</taxon>
        <taxon>Araneoidea</taxon>
        <taxon>Linyphiidae</taxon>
        <taxon>Erigoninae</taxon>
        <taxon>Oedothorax</taxon>
    </lineage>
</organism>
<feature type="domain" description="Trs120/TRAPPC9 TPR region" evidence="6">
    <location>
        <begin position="491"/>
        <end position="611"/>
    </location>
</feature>
<comment type="subcellular location">
    <subcellularLocation>
        <location evidence="1">Golgi apparatus</location>
    </subcellularLocation>
</comment>
<name>A0AAV6U771_9ARAC</name>
<evidence type="ECO:0000256" key="1">
    <source>
        <dbReference type="ARBA" id="ARBA00004555"/>
    </source>
</evidence>
<sequence length="796" mass="87878">MSVTKSSHTDPVPDYNVCSEDHRNVLIVVKRIGDKISLKSFNKIYENIKKETVFKVTDSGTTRSIKIKYESDYPPENNEWGDFQAHRKVLGFISIGECASEDGVGALCKEHCLLLEQYQSTVYDARCLLFAGDGAPSDPEEGGSPASPLAPPLDAPLLFQGGGVEPLPQSHLGHEDLFHCHYPPPSEEEGGGDCIASSSFSPEFSSLPPFDAQHFEEQDAASSSGTEAGSPAHSGHPAPADPVSSKKFIVPSPPGSRTTHCILYQSGESAELLEKELREFLHSVFWILESKRLDRSYEKQEKVPFLMAPFERRNFVGIDTDTKVFKRRCLGRLKKHAGDLSLQAGLPLEALSLYGACADALKEDPLWAGAALEGHCAASLLLQFPEADPSTTKMKSGLQSRSLPLHLDPLDVKNIGKSMLSIEELADKYGEAIAHYQKYHGALIIEMECCMKAVRAFIKFRKYLDATKMLQNVVFTAVVQTEEEKLIRFNALAQVFTDIGFHRKASFFKRIAAMRSVSAINPKPNWTKCYYLLLESLKGYRLPLDVTEFSTETTVGWPTIQVQMLFDIIGVSKMMNNQAISVRHITFVLQTLLGVLGAEQQQELCRQLEELTARCEGAPVPLSLDGGRLSIPPVNLLNLPTVRSFKLQNLAPHLRPVKMVTHELKAEHESIFIFSPIPRHLDKSAQSNSNIDFKWVEGDVCEVVLQVFNPLPFELKVTHMGILADSVAFESFPACLSLPAESGPYPVTLLGKPLDPGKLQVLENLKCTSLEVKLSLQTSAAHFLADAEISSAVKNC</sequence>
<dbReference type="InterPro" id="IPR058565">
    <property type="entry name" value="Ig_TRAPPC9_Trs120_1st"/>
</dbReference>
<evidence type="ECO:0000256" key="2">
    <source>
        <dbReference type="ARBA" id="ARBA00008459"/>
    </source>
</evidence>
<evidence type="ECO:0000259" key="6">
    <source>
        <dbReference type="Pfam" id="PF26251"/>
    </source>
</evidence>
<evidence type="ECO:0008006" key="10">
    <source>
        <dbReference type="Google" id="ProtNLM"/>
    </source>
</evidence>
<feature type="region of interest" description="Disordered" evidence="4">
    <location>
        <begin position="216"/>
        <end position="256"/>
    </location>
</feature>
<dbReference type="AlphaFoldDB" id="A0AAV6U771"/>
<feature type="region of interest" description="Disordered" evidence="4">
    <location>
        <begin position="135"/>
        <end position="198"/>
    </location>
</feature>
<dbReference type="InterPro" id="IPR058564">
    <property type="entry name" value="TPR_TRAPPC9_Trs120"/>
</dbReference>
<evidence type="ECO:0000259" key="5">
    <source>
        <dbReference type="Pfam" id="PF08626"/>
    </source>
</evidence>
<keyword evidence="9" id="KW-1185">Reference proteome</keyword>
<dbReference type="InterPro" id="IPR058563">
    <property type="entry name" value="Trs120_TRAPPC9_N"/>
</dbReference>
<protein>
    <recommendedName>
        <fullName evidence="10">Trafficking protein particle complex subunit 9</fullName>
    </recommendedName>
</protein>
<evidence type="ECO:0000313" key="8">
    <source>
        <dbReference type="EMBL" id="KAG8179884.1"/>
    </source>
</evidence>
<comment type="similarity">
    <text evidence="2">Belongs to the NIBP family.</text>
</comment>
<dbReference type="InterPro" id="IPR013935">
    <property type="entry name" value="Trs120_TRAPPC9"/>
</dbReference>
<gene>
    <name evidence="8" type="ORF">JTE90_017416</name>
</gene>
<dbReference type="Pfam" id="PF08626">
    <property type="entry name" value="TRAPPC9-Trs120"/>
    <property type="match status" value="1"/>
</dbReference>
<evidence type="ECO:0000259" key="7">
    <source>
        <dbReference type="Pfam" id="PF26254"/>
    </source>
</evidence>
<dbReference type="Pfam" id="PF26251">
    <property type="entry name" value="TPR_TRAPPC9-Trs120"/>
    <property type="match status" value="1"/>
</dbReference>
<keyword evidence="3" id="KW-0333">Golgi apparatus</keyword>
<dbReference type="PANTHER" id="PTHR21512:SF5">
    <property type="entry name" value="TRAFFICKING PROTEIN PARTICLE COMPLEX SUBUNIT 9"/>
    <property type="match status" value="1"/>
</dbReference>
<feature type="domain" description="Trs120/TRAPPC9 N-terminal" evidence="5">
    <location>
        <begin position="317"/>
        <end position="388"/>
    </location>
</feature>
<dbReference type="PANTHER" id="PTHR21512">
    <property type="entry name" value="TRAFFICKING PROTEIN PARTICLE COMPLEX SUBUNIT 9"/>
    <property type="match status" value="1"/>
</dbReference>
<dbReference type="Proteomes" id="UP000827092">
    <property type="component" value="Unassembled WGS sequence"/>
</dbReference>
<accession>A0AAV6U771</accession>
<comment type="caution">
    <text evidence="8">The sequence shown here is derived from an EMBL/GenBank/DDBJ whole genome shotgun (WGS) entry which is preliminary data.</text>
</comment>
<feature type="domain" description="Trs120/TRAPPC9 first Ig-like" evidence="7">
    <location>
        <begin position="661"/>
        <end position="761"/>
    </location>
</feature>
<proteinExistence type="inferred from homology"/>
<dbReference type="GO" id="GO:0005802">
    <property type="term" value="C:trans-Golgi network"/>
    <property type="evidence" value="ECO:0007669"/>
    <property type="project" value="TreeGrafter"/>
</dbReference>
<reference evidence="8 9" key="1">
    <citation type="journal article" date="2022" name="Nat. Ecol. Evol.">
        <title>A masculinizing supergene underlies an exaggerated male reproductive morph in a spider.</title>
        <authorList>
            <person name="Hendrickx F."/>
            <person name="De Corte Z."/>
            <person name="Sonet G."/>
            <person name="Van Belleghem S.M."/>
            <person name="Kostlbacher S."/>
            <person name="Vangestel C."/>
        </authorList>
    </citation>
    <scope>NUCLEOTIDE SEQUENCE [LARGE SCALE GENOMIC DNA]</scope>
    <source>
        <strain evidence="8">W744_W776</strain>
    </source>
</reference>
<evidence type="ECO:0000313" key="9">
    <source>
        <dbReference type="Proteomes" id="UP000827092"/>
    </source>
</evidence>
<dbReference type="Pfam" id="PF26254">
    <property type="entry name" value="Ig_TRAPPC9-Trs120_1st"/>
    <property type="match status" value="1"/>
</dbReference>
<dbReference type="EMBL" id="JAFNEN010000598">
    <property type="protein sequence ID" value="KAG8179884.1"/>
    <property type="molecule type" value="Genomic_DNA"/>
</dbReference>